<accession>A0A382VIY9</accession>
<dbReference type="Gene3D" id="3.40.50.1970">
    <property type="match status" value="1"/>
</dbReference>
<sequence length="51" mass="5602">VELADRAYDILIGENLLSNASTYLTPVLARPRIVIITDKTVSNLHLAPLRA</sequence>
<feature type="non-terminal residue" evidence="1">
    <location>
        <position position="1"/>
    </location>
</feature>
<organism evidence="1">
    <name type="scientific">marine metagenome</name>
    <dbReference type="NCBI Taxonomy" id="408172"/>
    <lineage>
        <taxon>unclassified sequences</taxon>
        <taxon>metagenomes</taxon>
        <taxon>ecological metagenomes</taxon>
    </lineage>
</organism>
<feature type="non-terminal residue" evidence="1">
    <location>
        <position position="51"/>
    </location>
</feature>
<dbReference type="SUPFAM" id="SSF56796">
    <property type="entry name" value="Dehydroquinate synthase-like"/>
    <property type="match status" value="1"/>
</dbReference>
<protein>
    <recommendedName>
        <fullName evidence="2">3-dehydroquinate synthase domain-containing protein</fullName>
    </recommendedName>
</protein>
<proteinExistence type="predicted"/>
<evidence type="ECO:0000313" key="1">
    <source>
        <dbReference type="EMBL" id="SVD45985.1"/>
    </source>
</evidence>
<name>A0A382VIY9_9ZZZZ</name>
<dbReference type="EMBL" id="UINC01152031">
    <property type="protein sequence ID" value="SVD45985.1"/>
    <property type="molecule type" value="Genomic_DNA"/>
</dbReference>
<evidence type="ECO:0008006" key="2">
    <source>
        <dbReference type="Google" id="ProtNLM"/>
    </source>
</evidence>
<dbReference type="AlphaFoldDB" id="A0A382VIY9"/>
<reference evidence="1" key="1">
    <citation type="submission" date="2018-05" db="EMBL/GenBank/DDBJ databases">
        <authorList>
            <person name="Lanie J.A."/>
            <person name="Ng W.-L."/>
            <person name="Kazmierczak K.M."/>
            <person name="Andrzejewski T.M."/>
            <person name="Davidsen T.M."/>
            <person name="Wayne K.J."/>
            <person name="Tettelin H."/>
            <person name="Glass J.I."/>
            <person name="Rusch D."/>
            <person name="Podicherti R."/>
            <person name="Tsui H.-C.T."/>
            <person name="Winkler M.E."/>
        </authorList>
    </citation>
    <scope>NUCLEOTIDE SEQUENCE</scope>
</reference>
<gene>
    <name evidence="1" type="ORF">METZ01_LOCUS398839</name>
</gene>